<dbReference type="InterPro" id="IPR050822">
    <property type="entry name" value="Cerebellin_Synaptic_Org"/>
</dbReference>
<dbReference type="PANTHER" id="PTHR22923:SF102">
    <property type="entry name" value="CEREBELLIN 13-RELATED"/>
    <property type="match status" value="1"/>
</dbReference>
<gene>
    <name evidence="6" type="ORF">R3I93_001302</name>
</gene>
<proteinExistence type="predicted"/>
<dbReference type="GO" id="GO:0005576">
    <property type="term" value="C:extracellular region"/>
    <property type="evidence" value="ECO:0007669"/>
    <property type="project" value="UniProtKB-SubCell"/>
</dbReference>
<evidence type="ECO:0000256" key="1">
    <source>
        <dbReference type="ARBA" id="ARBA00004613"/>
    </source>
</evidence>
<feature type="domain" description="C1q" evidence="5">
    <location>
        <begin position="73"/>
        <end position="211"/>
    </location>
</feature>
<keyword evidence="2" id="KW-0964">Secreted</keyword>
<dbReference type="SMART" id="SM00110">
    <property type="entry name" value="C1Q"/>
    <property type="match status" value="1"/>
</dbReference>
<sequence length="211" mass="23582">MRSTIAVLLLLYKCLIFELVTSELSVSNQPACPLKICTDVLKDFGATDARLKALEIRLADSEAQIEEIKKESRGRPKVAFSASLGSNGFYGPVDIDTTLLYKSVFINVGDAYDPSTGIFTAPVRGVYYFSFFYHCGPEHPTGLFLYKNGNEVARTHHHSQKEGYWYPQNGGNGVTLLLEKGDKVYIKLLKNTWIWDTDSVTMFSGFLIDAM</sequence>
<dbReference type="InterPro" id="IPR001073">
    <property type="entry name" value="C1q_dom"/>
</dbReference>
<feature type="chain" id="PRO_5043044415" description="C1q domain-containing protein" evidence="4">
    <location>
        <begin position="23"/>
        <end position="211"/>
    </location>
</feature>
<dbReference type="InterPro" id="IPR008983">
    <property type="entry name" value="Tumour_necrosis_fac-like_dom"/>
</dbReference>
<dbReference type="Proteomes" id="UP001364617">
    <property type="component" value="Unassembled WGS sequence"/>
</dbReference>
<name>A0AAN9DGZ5_9TELE</name>
<comment type="subcellular location">
    <subcellularLocation>
        <location evidence="1">Secreted</location>
    </subcellularLocation>
</comment>
<dbReference type="AlphaFoldDB" id="A0AAN9DGZ5"/>
<accession>A0AAN9DGZ5</accession>
<evidence type="ECO:0000259" key="5">
    <source>
        <dbReference type="PROSITE" id="PS50871"/>
    </source>
</evidence>
<comment type="caution">
    <text evidence="6">The sequence shown here is derived from an EMBL/GenBank/DDBJ whole genome shotgun (WGS) entry which is preliminary data.</text>
</comment>
<evidence type="ECO:0000256" key="2">
    <source>
        <dbReference type="ARBA" id="ARBA00022525"/>
    </source>
</evidence>
<dbReference type="PRINTS" id="PR00007">
    <property type="entry name" value="COMPLEMNTC1Q"/>
</dbReference>
<evidence type="ECO:0000256" key="3">
    <source>
        <dbReference type="ARBA" id="ARBA00022729"/>
    </source>
</evidence>
<keyword evidence="7" id="KW-1185">Reference proteome</keyword>
<evidence type="ECO:0000256" key="4">
    <source>
        <dbReference type="SAM" id="SignalP"/>
    </source>
</evidence>
<dbReference type="PROSITE" id="PS50871">
    <property type="entry name" value="C1Q"/>
    <property type="match status" value="1"/>
</dbReference>
<dbReference type="Pfam" id="PF00386">
    <property type="entry name" value="C1q"/>
    <property type="match status" value="1"/>
</dbReference>
<dbReference type="Gene3D" id="2.60.120.40">
    <property type="match status" value="1"/>
</dbReference>
<evidence type="ECO:0000313" key="7">
    <source>
        <dbReference type="Proteomes" id="UP001364617"/>
    </source>
</evidence>
<protein>
    <recommendedName>
        <fullName evidence="5">C1q domain-containing protein</fullName>
    </recommendedName>
</protein>
<reference evidence="6 7" key="1">
    <citation type="submission" date="2024-02" db="EMBL/GenBank/DDBJ databases">
        <title>Chromosome-level genome assembly of the Eurasian Minnow (Phoxinus phoxinus).</title>
        <authorList>
            <person name="Oriowo T.O."/>
            <person name="Martin S."/>
            <person name="Stange M."/>
            <person name="Chrysostomakis Y."/>
            <person name="Brown T."/>
            <person name="Winkler S."/>
            <person name="Kukowka S."/>
            <person name="Myers E.W."/>
            <person name="Bohne A."/>
        </authorList>
    </citation>
    <scope>NUCLEOTIDE SEQUENCE [LARGE SCALE GENOMIC DNA]</scope>
    <source>
        <strain evidence="6">ZFMK-TIS-60720</strain>
        <tissue evidence="6">Whole Organism</tissue>
    </source>
</reference>
<dbReference type="EMBL" id="JAYKXH010000002">
    <property type="protein sequence ID" value="KAK7174084.1"/>
    <property type="molecule type" value="Genomic_DNA"/>
</dbReference>
<dbReference type="SUPFAM" id="SSF49842">
    <property type="entry name" value="TNF-like"/>
    <property type="match status" value="1"/>
</dbReference>
<keyword evidence="3 4" id="KW-0732">Signal</keyword>
<dbReference type="PANTHER" id="PTHR22923">
    <property type="entry name" value="CEREBELLIN-RELATED"/>
    <property type="match status" value="1"/>
</dbReference>
<evidence type="ECO:0000313" key="6">
    <source>
        <dbReference type="EMBL" id="KAK7174084.1"/>
    </source>
</evidence>
<feature type="signal peptide" evidence="4">
    <location>
        <begin position="1"/>
        <end position="22"/>
    </location>
</feature>
<organism evidence="6 7">
    <name type="scientific">Phoxinus phoxinus</name>
    <name type="common">Eurasian minnow</name>
    <dbReference type="NCBI Taxonomy" id="58324"/>
    <lineage>
        <taxon>Eukaryota</taxon>
        <taxon>Metazoa</taxon>
        <taxon>Chordata</taxon>
        <taxon>Craniata</taxon>
        <taxon>Vertebrata</taxon>
        <taxon>Euteleostomi</taxon>
        <taxon>Actinopterygii</taxon>
        <taxon>Neopterygii</taxon>
        <taxon>Teleostei</taxon>
        <taxon>Ostariophysi</taxon>
        <taxon>Cypriniformes</taxon>
        <taxon>Leuciscidae</taxon>
        <taxon>Phoxininae</taxon>
        <taxon>Phoxinus</taxon>
    </lineage>
</organism>